<protein>
    <recommendedName>
        <fullName evidence="8">Cation efflux protein transmembrane domain-containing protein</fullName>
    </recommendedName>
</protein>
<dbReference type="GO" id="GO:0016020">
    <property type="term" value="C:membrane"/>
    <property type="evidence" value="ECO:0007669"/>
    <property type="project" value="UniProtKB-SubCell"/>
</dbReference>
<feature type="domain" description="Cation efflux protein transmembrane" evidence="8">
    <location>
        <begin position="44"/>
        <end position="77"/>
    </location>
</feature>
<dbReference type="AlphaFoldDB" id="A0A9P7GCL5"/>
<dbReference type="PANTHER" id="PTHR45820">
    <property type="entry name" value="FI23527P1"/>
    <property type="match status" value="1"/>
</dbReference>
<evidence type="ECO:0000259" key="8">
    <source>
        <dbReference type="Pfam" id="PF01545"/>
    </source>
</evidence>
<comment type="subcellular location">
    <subcellularLocation>
        <location evidence="1">Membrane</location>
        <topology evidence="1">Multi-pass membrane protein</topology>
    </subcellularLocation>
</comment>
<proteinExistence type="inferred from homology"/>
<comment type="similarity">
    <text evidence="2">Belongs to the cation diffusion facilitator (CDF) transporter (TC 2.A.4) family. SLC30A subfamily.</text>
</comment>
<dbReference type="Proteomes" id="UP000775547">
    <property type="component" value="Unassembled WGS sequence"/>
</dbReference>
<dbReference type="InterPro" id="IPR058533">
    <property type="entry name" value="Cation_efflux_TM"/>
</dbReference>
<evidence type="ECO:0000256" key="3">
    <source>
        <dbReference type="ARBA" id="ARBA00022692"/>
    </source>
</evidence>
<dbReference type="GO" id="GO:0006882">
    <property type="term" value="P:intracellular zinc ion homeostasis"/>
    <property type="evidence" value="ECO:0007669"/>
    <property type="project" value="TreeGrafter"/>
</dbReference>
<feature type="transmembrane region" description="Helical" evidence="7">
    <location>
        <begin position="165"/>
        <end position="184"/>
    </location>
</feature>
<keyword evidence="3 7" id="KW-0812">Transmembrane</keyword>
<dbReference type="OrthoDB" id="3053772at2759"/>
<keyword evidence="6 7" id="KW-0472">Membrane</keyword>
<dbReference type="GO" id="GO:0005385">
    <property type="term" value="F:zinc ion transmembrane transporter activity"/>
    <property type="evidence" value="ECO:0007669"/>
    <property type="project" value="TreeGrafter"/>
</dbReference>
<evidence type="ECO:0000256" key="6">
    <source>
        <dbReference type="ARBA" id="ARBA00023136"/>
    </source>
</evidence>
<keyword evidence="5 7" id="KW-1133">Transmembrane helix</keyword>
<keyword evidence="10" id="KW-1185">Reference proteome</keyword>
<evidence type="ECO:0000313" key="10">
    <source>
        <dbReference type="Proteomes" id="UP000775547"/>
    </source>
</evidence>
<sequence length="187" mass="20981">MAMSRSARITLLLIIDILFFFIELIVGKLMRILRKSPSETYSTTGYAVGSLALVADSFHMLNDVMSLIVALYAIKASPFISPRLMYSKSRDLVDFFLFRGLEVLLWVAQSRNPRGTCKRRVPSRAMLLHIPRGHTEVLQHSGYVLITHPLKIRLHLSIEISNAKLVVIVGSFGLASNIVGLFLFHGK</sequence>
<dbReference type="EMBL" id="JABCKV010000005">
    <property type="protein sequence ID" value="KAG5648054.1"/>
    <property type="molecule type" value="Genomic_DNA"/>
</dbReference>
<gene>
    <name evidence="9" type="ORF">DXG03_007089</name>
</gene>
<feature type="transmembrane region" description="Helical" evidence="7">
    <location>
        <begin position="7"/>
        <end position="26"/>
    </location>
</feature>
<keyword evidence="4" id="KW-0862">Zinc</keyword>
<reference evidence="9" key="2">
    <citation type="submission" date="2021-10" db="EMBL/GenBank/DDBJ databases">
        <title>Phylogenomics reveals ancestral predisposition of the termite-cultivated fungus Termitomyces towards a domesticated lifestyle.</title>
        <authorList>
            <person name="Auxier B."/>
            <person name="Grum-Grzhimaylo A."/>
            <person name="Cardenas M.E."/>
            <person name="Lodge J.D."/>
            <person name="Laessoe T."/>
            <person name="Pedersen O."/>
            <person name="Smith M.E."/>
            <person name="Kuyper T.W."/>
            <person name="Franco-Molano E.A."/>
            <person name="Baroni T.J."/>
            <person name="Aanen D.K."/>
        </authorList>
    </citation>
    <scope>NUCLEOTIDE SEQUENCE</scope>
    <source>
        <strain evidence="9">AP01</strain>
        <tissue evidence="9">Mycelium</tissue>
    </source>
</reference>
<reference evidence="9" key="1">
    <citation type="submission" date="2020-07" db="EMBL/GenBank/DDBJ databases">
        <authorList>
            <person name="Nieuwenhuis M."/>
            <person name="Van De Peppel L.J.J."/>
        </authorList>
    </citation>
    <scope>NUCLEOTIDE SEQUENCE</scope>
    <source>
        <strain evidence="9">AP01</strain>
        <tissue evidence="9">Mycelium</tissue>
    </source>
</reference>
<accession>A0A9P7GCL5</accession>
<evidence type="ECO:0000256" key="1">
    <source>
        <dbReference type="ARBA" id="ARBA00004141"/>
    </source>
</evidence>
<dbReference type="PANTHER" id="PTHR45820:SF4">
    <property type="entry name" value="ZINC TRANSPORTER 63C, ISOFORM F"/>
    <property type="match status" value="1"/>
</dbReference>
<evidence type="ECO:0000256" key="2">
    <source>
        <dbReference type="ARBA" id="ARBA00008873"/>
    </source>
</evidence>
<dbReference type="InterPro" id="IPR027469">
    <property type="entry name" value="Cation_efflux_TMD_sf"/>
</dbReference>
<dbReference type="Gene3D" id="1.20.1510.10">
    <property type="entry name" value="Cation efflux protein transmembrane domain"/>
    <property type="match status" value="1"/>
</dbReference>
<comment type="caution">
    <text evidence="9">The sequence shown here is derived from an EMBL/GenBank/DDBJ whole genome shotgun (WGS) entry which is preliminary data.</text>
</comment>
<evidence type="ECO:0000313" key="9">
    <source>
        <dbReference type="EMBL" id="KAG5648054.1"/>
    </source>
</evidence>
<dbReference type="SUPFAM" id="SSF161111">
    <property type="entry name" value="Cation efflux protein transmembrane domain-like"/>
    <property type="match status" value="1"/>
</dbReference>
<name>A0A9P7GCL5_9AGAR</name>
<dbReference type="Pfam" id="PF01545">
    <property type="entry name" value="Cation_efflux"/>
    <property type="match status" value="1"/>
</dbReference>
<evidence type="ECO:0000256" key="7">
    <source>
        <dbReference type="SAM" id="Phobius"/>
    </source>
</evidence>
<organism evidence="9 10">
    <name type="scientific">Asterophora parasitica</name>
    <dbReference type="NCBI Taxonomy" id="117018"/>
    <lineage>
        <taxon>Eukaryota</taxon>
        <taxon>Fungi</taxon>
        <taxon>Dikarya</taxon>
        <taxon>Basidiomycota</taxon>
        <taxon>Agaricomycotina</taxon>
        <taxon>Agaricomycetes</taxon>
        <taxon>Agaricomycetidae</taxon>
        <taxon>Agaricales</taxon>
        <taxon>Tricholomatineae</taxon>
        <taxon>Lyophyllaceae</taxon>
        <taxon>Asterophora</taxon>
    </lineage>
</organism>
<evidence type="ECO:0000256" key="5">
    <source>
        <dbReference type="ARBA" id="ARBA00022989"/>
    </source>
</evidence>
<evidence type="ECO:0000256" key="4">
    <source>
        <dbReference type="ARBA" id="ARBA00022833"/>
    </source>
</evidence>